<sequence>MILVKNSYKFYFILYSTLTILLFIPNTNALICYKCNNCPHPFDANAPGVTEVTAERGEVCGKLSIGPIINKGLFTVCVGGLNHCELDSIPGTGGAGGVCCCNDRDLCNGLPSIQPCSILTVAAIVVAFCLYLN</sequence>
<comment type="caution">
    <text evidence="11">The sequence shown here is derived from an EMBL/GenBank/DDBJ whole genome shotgun (WGS) entry which is preliminary data.</text>
</comment>
<dbReference type="EMBL" id="CAJOBS010005405">
    <property type="protein sequence ID" value="CAF4899089.1"/>
    <property type="molecule type" value="Genomic_DNA"/>
</dbReference>
<evidence type="ECO:0000313" key="6">
    <source>
        <dbReference type="EMBL" id="CAF3589644.1"/>
    </source>
</evidence>
<dbReference type="Proteomes" id="UP000663851">
    <property type="component" value="Unassembled WGS sequence"/>
</dbReference>
<evidence type="ECO:0000256" key="1">
    <source>
        <dbReference type="SAM" id="Phobius"/>
    </source>
</evidence>
<dbReference type="Proteomes" id="UP000663872">
    <property type="component" value="Unassembled WGS sequence"/>
</dbReference>
<feature type="transmembrane region" description="Helical" evidence="1">
    <location>
        <begin position="112"/>
        <end position="132"/>
    </location>
</feature>
<accession>A0A821V161</accession>
<protein>
    <submittedName>
        <fullName evidence="11">Uncharacterized protein</fullName>
    </submittedName>
</protein>
<dbReference type="EMBL" id="CAJOBR010002712">
    <property type="protein sequence ID" value="CAF4699757.1"/>
    <property type="molecule type" value="Genomic_DNA"/>
</dbReference>
<keyword evidence="1" id="KW-1133">Transmembrane helix</keyword>
<dbReference type="EMBL" id="CAJNYU010000957">
    <property type="protein sequence ID" value="CAF3400235.1"/>
    <property type="molecule type" value="Genomic_DNA"/>
</dbReference>
<evidence type="ECO:0000313" key="12">
    <source>
        <dbReference type="Proteomes" id="UP000663838"/>
    </source>
</evidence>
<dbReference type="Proteomes" id="UP000663848">
    <property type="component" value="Unassembled WGS sequence"/>
</dbReference>
<dbReference type="AlphaFoldDB" id="A0A821V161"/>
<dbReference type="EMBL" id="CAJNXB010001382">
    <property type="protein sequence ID" value="CAF3160961.1"/>
    <property type="molecule type" value="Genomic_DNA"/>
</dbReference>
<evidence type="ECO:0000313" key="5">
    <source>
        <dbReference type="EMBL" id="CAF3400235.1"/>
    </source>
</evidence>
<dbReference type="Proteomes" id="UP000663825">
    <property type="component" value="Unassembled WGS sequence"/>
</dbReference>
<dbReference type="EMBL" id="CAJOBO010005461">
    <property type="protein sequence ID" value="CAF4544799.1"/>
    <property type="molecule type" value="Genomic_DNA"/>
</dbReference>
<evidence type="ECO:0000313" key="9">
    <source>
        <dbReference type="EMBL" id="CAF4544799.1"/>
    </source>
</evidence>
<dbReference type="EMBL" id="CAJOBQ010001778">
    <property type="protein sequence ID" value="CAF4514926.1"/>
    <property type="molecule type" value="Genomic_DNA"/>
</dbReference>
<evidence type="ECO:0000313" key="4">
    <source>
        <dbReference type="EMBL" id="CAF3395348.1"/>
    </source>
</evidence>
<proteinExistence type="predicted"/>
<dbReference type="EMBL" id="CAJOBP010003452">
    <property type="protein sequence ID" value="CAF4405763.1"/>
    <property type="molecule type" value="Genomic_DNA"/>
</dbReference>
<evidence type="ECO:0000313" key="13">
    <source>
        <dbReference type="Proteomes" id="UP000663873"/>
    </source>
</evidence>
<evidence type="ECO:0000313" key="8">
    <source>
        <dbReference type="EMBL" id="CAF4514926.1"/>
    </source>
</evidence>
<evidence type="ECO:0000313" key="7">
    <source>
        <dbReference type="EMBL" id="CAF4405763.1"/>
    </source>
</evidence>
<dbReference type="Proteomes" id="UP000663869">
    <property type="component" value="Unassembled WGS sequence"/>
</dbReference>
<name>A0A821V161_9BILA</name>
<evidence type="ECO:0000313" key="11">
    <source>
        <dbReference type="EMBL" id="CAF4899089.1"/>
    </source>
</evidence>
<dbReference type="Proteomes" id="UP000663862">
    <property type="component" value="Unassembled WGS sequence"/>
</dbReference>
<dbReference type="Proteomes" id="UP000663838">
    <property type="component" value="Unassembled WGS sequence"/>
</dbReference>
<dbReference type="EMBL" id="CAJNYV010003577">
    <property type="protein sequence ID" value="CAF3589644.1"/>
    <property type="molecule type" value="Genomic_DNA"/>
</dbReference>
<dbReference type="Proteomes" id="UP000663865">
    <property type="component" value="Unassembled WGS sequence"/>
</dbReference>
<reference evidence="11" key="1">
    <citation type="submission" date="2021-02" db="EMBL/GenBank/DDBJ databases">
        <authorList>
            <person name="Nowell W R."/>
        </authorList>
    </citation>
    <scope>NUCLEOTIDE SEQUENCE</scope>
</reference>
<evidence type="ECO:0000313" key="3">
    <source>
        <dbReference type="EMBL" id="CAF3394068.1"/>
    </source>
</evidence>
<gene>
    <name evidence="5" type="ORF">FME351_LOCUS8990</name>
    <name evidence="4" type="ORF">GRG538_LOCUS9508</name>
    <name evidence="9" type="ORF">HFQ381_LOCUS30536</name>
    <name evidence="6" type="ORF">KIK155_LOCUS20376</name>
    <name evidence="3" type="ORF">LUA448_LOCUS16945</name>
    <name evidence="10" type="ORF">QYT958_LOCUS17707</name>
    <name evidence="2" type="ORF">TIS948_LOCUS10258</name>
    <name evidence="11" type="ORF">TOA249_LOCUS30543</name>
    <name evidence="8" type="ORF">TSG867_LOCUS22142</name>
    <name evidence="7" type="ORF">UJA718_LOCUS19442</name>
</gene>
<dbReference type="Proteomes" id="UP000663833">
    <property type="component" value="Unassembled WGS sequence"/>
</dbReference>
<evidence type="ECO:0000313" key="2">
    <source>
        <dbReference type="EMBL" id="CAF3160961.1"/>
    </source>
</evidence>
<keyword evidence="1" id="KW-0472">Membrane</keyword>
<evidence type="ECO:0000313" key="10">
    <source>
        <dbReference type="EMBL" id="CAF4699757.1"/>
    </source>
</evidence>
<dbReference type="EMBL" id="CAJNYD010002130">
    <property type="protein sequence ID" value="CAF3394068.1"/>
    <property type="molecule type" value="Genomic_DNA"/>
</dbReference>
<dbReference type="EMBL" id="CAJNYT010001085">
    <property type="protein sequence ID" value="CAF3395348.1"/>
    <property type="molecule type" value="Genomic_DNA"/>
</dbReference>
<dbReference type="Proteomes" id="UP000663873">
    <property type="component" value="Unassembled WGS sequence"/>
</dbReference>
<keyword evidence="13" id="KW-1185">Reference proteome</keyword>
<keyword evidence="1" id="KW-0812">Transmembrane</keyword>
<organism evidence="11 12">
    <name type="scientific">Rotaria socialis</name>
    <dbReference type="NCBI Taxonomy" id="392032"/>
    <lineage>
        <taxon>Eukaryota</taxon>
        <taxon>Metazoa</taxon>
        <taxon>Spiralia</taxon>
        <taxon>Gnathifera</taxon>
        <taxon>Rotifera</taxon>
        <taxon>Eurotatoria</taxon>
        <taxon>Bdelloidea</taxon>
        <taxon>Philodinida</taxon>
        <taxon>Philodinidae</taxon>
        <taxon>Rotaria</taxon>
    </lineage>
</organism>